<reference evidence="1 2" key="1">
    <citation type="journal article" date="2018" name="Front. Plant Sci.">
        <title>Red Clover (Trifolium pratense) and Zigzag Clover (T. medium) - A Picture of Genomic Similarities and Differences.</title>
        <authorList>
            <person name="Dluhosova J."/>
            <person name="Istvanek J."/>
            <person name="Nedelnik J."/>
            <person name="Repkova J."/>
        </authorList>
    </citation>
    <scope>NUCLEOTIDE SEQUENCE [LARGE SCALE GENOMIC DNA]</scope>
    <source>
        <strain evidence="2">cv. 10/8</strain>
        <tissue evidence="1">Leaf</tissue>
    </source>
</reference>
<comment type="caution">
    <text evidence="1">The sequence shown here is derived from an EMBL/GenBank/DDBJ whole genome shotgun (WGS) entry which is preliminary data.</text>
</comment>
<evidence type="ECO:0000313" key="1">
    <source>
        <dbReference type="EMBL" id="MCI05277.1"/>
    </source>
</evidence>
<dbReference type="Proteomes" id="UP000265520">
    <property type="component" value="Unassembled WGS sequence"/>
</dbReference>
<sequence length="115" mass="13102">MMNSFWWGGGTNNKGIRWLAWDRMTYPKTQGDLGFRDIHTFNLAMIAKKGWNIMTKPHTLVAKLYKARWSIGSGTSIKIMSEPWLRGQGGAWLPSPQIQGVHNITVNDLMIPNMK</sequence>
<name>A0A392NZS4_9FABA</name>
<keyword evidence="1" id="KW-0808">Transferase</keyword>
<dbReference type="GO" id="GO:0003964">
    <property type="term" value="F:RNA-directed DNA polymerase activity"/>
    <property type="evidence" value="ECO:0007669"/>
    <property type="project" value="UniProtKB-KW"/>
</dbReference>
<organism evidence="1 2">
    <name type="scientific">Trifolium medium</name>
    <dbReference type="NCBI Taxonomy" id="97028"/>
    <lineage>
        <taxon>Eukaryota</taxon>
        <taxon>Viridiplantae</taxon>
        <taxon>Streptophyta</taxon>
        <taxon>Embryophyta</taxon>
        <taxon>Tracheophyta</taxon>
        <taxon>Spermatophyta</taxon>
        <taxon>Magnoliopsida</taxon>
        <taxon>eudicotyledons</taxon>
        <taxon>Gunneridae</taxon>
        <taxon>Pentapetalae</taxon>
        <taxon>rosids</taxon>
        <taxon>fabids</taxon>
        <taxon>Fabales</taxon>
        <taxon>Fabaceae</taxon>
        <taxon>Papilionoideae</taxon>
        <taxon>50 kb inversion clade</taxon>
        <taxon>NPAAA clade</taxon>
        <taxon>Hologalegina</taxon>
        <taxon>IRL clade</taxon>
        <taxon>Trifolieae</taxon>
        <taxon>Trifolium</taxon>
    </lineage>
</organism>
<dbReference type="EMBL" id="LXQA010058164">
    <property type="protein sequence ID" value="MCI05277.1"/>
    <property type="molecule type" value="Genomic_DNA"/>
</dbReference>
<dbReference type="AlphaFoldDB" id="A0A392NZS4"/>
<feature type="non-terminal residue" evidence="1">
    <location>
        <position position="115"/>
    </location>
</feature>
<keyword evidence="1" id="KW-0548">Nucleotidyltransferase</keyword>
<keyword evidence="1" id="KW-0695">RNA-directed DNA polymerase</keyword>
<proteinExistence type="predicted"/>
<accession>A0A392NZS4</accession>
<evidence type="ECO:0000313" key="2">
    <source>
        <dbReference type="Proteomes" id="UP000265520"/>
    </source>
</evidence>
<protein>
    <submittedName>
        <fullName evidence="1">RNA-directed DNA polymerase (Reverse transcriptase)</fullName>
    </submittedName>
</protein>
<keyword evidence="2" id="KW-1185">Reference proteome</keyword>